<keyword evidence="1" id="KW-0812">Transmembrane</keyword>
<comment type="caution">
    <text evidence="2">The sequence shown here is derived from an EMBL/GenBank/DDBJ whole genome shotgun (WGS) entry which is preliminary data.</text>
</comment>
<accession>A0ABW4JEB2</accession>
<gene>
    <name evidence="2" type="ORF">ACFSB2_08430</name>
</gene>
<name>A0ABW4JEB2_9BACL</name>
<proteinExistence type="predicted"/>
<feature type="transmembrane region" description="Helical" evidence="1">
    <location>
        <begin position="109"/>
        <end position="129"/>
    </location>
</feature>
<keyword evidence="1" id="KW-1133">Transmembrane helix</keyword>
<dbReference type="Proteomes" id="UP001597079">
    <property type="component" value="Unassembled WGS sequence"/>
</dbReference>
<dbReference type="RefSeq" id="WP_377942580.1">
    <property type="nucleotide sequence ID" value="NZ_JBHUCX010000020.1"/>
</dbReference>
<organism evidence="2 3">
    <name type="scientific">Alicyclobacillus fodiniaquatilis</name>
    <dbReference type="NCBI Taxonomy" id="1661150"/>
    <lineage>
        <taxon>Bacteria</taxon>
        <taxon>Bacillati</taxon>
        <taxon>Bacillota</taxon>
        <taxon>Bacilli</taxon>
        <taxon>Bacillales</taxon>
        <taxon>Alicyclobacillaceae</taxon>
        <taxon>Alicyclobacillus</taxon>
    </lineage>
</organism>
<reference evidence="3" key="1">
    <citation type="journal article" date="2019" name="Int. J. Syst. Evol. Microbiol.">
        <title>The Global Catalogue of Microorganisms (GCM) 10K type strain sequencing project: providing services to taxonomists for standard genome sequencing and annotation.</title>
        <authorList>
            <consortium name="The Broad Institute Genomics Platform"/>
            <consortium name="The Broad Institute Genome Sequencing Center for Infectious Disease"/>
            <person name="Wu L."/>
            <person name="Ma J."/>
        </authorList>
    </citation>
    <scope>NUCLEOTIDE SEQUENCE [LARGE SCALE GENOMIC DNA]</scope>
    <source>
        <strain evidence="3">CGMCC 1.12286</strain>
    </source>
</reference>
<dbReference type="EMBL" id="JBHUCX010000020">
    <property type="protein sequence ID" value="MFD1674726.1"/>
    <property type="molecule type" value="Genomic_DNA"/>
</dbReference>
<feature type="transmembrane region" description="Helical" evidence="1">
    <location>
        <begin position="79"/>
        <end position="97"/>
    </location>
</feature>
<evidence type="ECO:0000256" key="1">
    <source>
        <dbReference type="SAM" id="Phobius"/>
    </source>
</evidence>
<evidence type="ECO:0000313" key="3">
    <source>
        <dbReference type="Proteomes" id="UP001597079"/>
    </source>
</evidence>
<feature type="transmembrane region" description="Helical" evidence="1">
    <location>
        <begin position="49"/>
        <end position="73"/>
    </location>
</feature>
<sequence length="130" mass="14988">MENPRKRSSRQQNEGHRGQVIDLRNYQNRRNKGKKGGPRREFFQIGKYTWLHFICYLLMAATVVLGLCGLIPLSWRTQALIWALLLGTIGLGCGLWLNAMRDARALRLLLLQCVCFFVAYLCALVRLFMS</sequence>
<keyword evidence="3" id="KW-1185">Reference proteome</keyword>
<keyword evidence="1" id="KW-0472">Membrane</keyword>
<evidence type="ECO:0000313" key="2">
    <source>
        <dbReference type="EMBL" id="MFD1674726.1"/>
    </source>
</evidence>
<protein>
    <submittedName>
        <fullName evidence="2">Uncharacterized protein</fullName>
    </submittedName>
</protein>